<dbReference type="AlphaFoldDB" id="A0A022W5M8"/>
<accession>A0A022W5M8</accession>
<name>A0A022W5M8_TRIRU</name>
<protein>
    <submittedName>
        <fullName evidence="1">Uncharacterized protein</fullName>
    </submittedName>
</protein>
<dbReference type="HOGENOM" id="CLU_2172877_0_0_1"/>
<proteinExistence type="predicted"/>
<dbReference type="Proteomes" id="UP000023758">
    <property type="component" value="Unassembled WGS sequence"/>
</dbReference>
<evidence type="ECO:0000313" key="1">
    <source>
        <dbReference type="EMBL" id="EZF53481.1"/>
    </source>
</evidence>
<organism evidence="1">
    <name type="scientific">Trichophyton rubrum CBS 288.86</name>
    <dbReference type="NCBI Taxonomy" id="1215330"/>
    <lineage>
        <taxon>Eukaryota</taxon>
        <taxon>Fungi</taxon>
        <taxon>Dikarya</taxon>
        <taxon>Ascomycota</taxon>
        <taxon>Pezizomycotina</taxon>
        <taxon>Eurotiomycetes</taxon>
        <taxon>Eurotiomycetidae</taxon>
        <taxon>Onygenales</taxon>
        <taxon>Arthrodermataceae</taxon>
        <taxon>Trichophyton</taxon>
    </lineage>
</organism>
<gene>
    <name evidence="1" type="ORF">H103_03575</name>
</gene>
<dbReference type="EMBL" id="KK207816">
    <property type="protein sequence ID" value="EZF53481.1"/>
    <property type="molecule type" value="Genomic_DNA"/>
</dbReference>
<sequence length="110" mass="13043">MLVPFRTPFNNPGFTQLCLLLFNRGWVWIEEMLIVLRKHAQSSRRIERIVYNACKKLFGDTTTIDASFHSVKLVNKRNLDRLLECLPEWVKLLKGIFKKVFPPYVRMVFT</sequence>
<reference evidence="1" key="1">
    <citation type="submission" date="2014-02" db="EMBL/GenBank/DDBJ databases">
        <title>The Genome Sequence of Trichophyton rubrum (morphotype fischeri) CBS 288.86.</title>
        <authorList>
            <consortium name="The Broad Institute Genomics Platform"/>
            <person name="Cuomo C.A."/>
            <person name="White T.C."/>
            <person name="Graser Y."/>
            <person name="Martinez-Rossi N."/>
            <person name="Heitman J."/>
            <person name="Young S.K."/>
            <person name="Zeng Q."/>
            <person name="Gargeya S."/>
            <person name="Abouelleil A."/>
            <person name="Alvarado L."/>
            <person name="Chapman S.B."/>
            <person name="Gainer-Dewar J."/>
            <person name="Goldberg J."/>
            <person name="Griggs A."/>
            <person name="Gujja S."/>
            <person name="Hansen M."/>
            <person name="Howarth C."/>
            <person name="Imamovic A."/>
            <person name="Larimer J."/>
            <person name="Martinez D."/>
            <person name="Murphy C."/>
            <person name="Pearson M.D."/>
            <person name="Persinoti G."/>
            <person name="Poon T."/>
            <person name="Priest M."/>
            <person name="Roberts A.D."/>
            <person name="Saif S."/>
            <person name="Shea T.D."/>
            <person name="Sykes S.N."/>
            <person name="Wortman J."/>
            <person name="Nusbaum C."/>
            <person name="Birren B."/>
        </authorList>
    </citation>
    <scope>NUCLEOTIDE SEQUENCE [LARGE SCALE GENOMIC DNA]</scope>
    <source>
        <strain evidence="1">CBS 288.86</strain>
    </source>
</reference>